<dbReference type="EMBL" id="JAYMYQ010000008">
    <property type="protein sequence ID" value="KAK7314770.1"/>
    <property type="molecule type" value="Genomic_DNA"/>
</dbReference>
<evidence type="ECO:0008006" key="6">
    <source>
        <dbReference type="Google" id="ProtNLM"/>
    </source>
</evidence>
<dbReference type="NCBIfam" id="TIGR00756">
    <property type="entry name" value="PPR"/>
    <property type="match status" value="1"/>
</dbReference>
<dbReference type="PROSITE" id="PS51375">
    <property type="entry name" value="PPR"/>
    <property type="match status" value="1"/>
</dbReference>
<dbReference type="InterPro" id="IPR011990">
    <property type="entry name" value="TPR-like_helical_dom_sf"/>
</dbReference>
<dbReference type="Gene3D" id="1.25.40.10">
    <property type="entry name" value="Tetratricopeptide repeat domain"/>
    <property type="match status" value="1"/>
</dbReference>
<reference evidence="4 5" key="1">
    <citation type="submission" date="2024-01" db="EMBL/GenBank/DDBJ databases">
        <title>The genomes of 5 underutilized Papilionoideae crops provide insights into root nodulation and disease resistanc.</title>
        <authorList>
            <person name="Jiang F."/>
        </authorList>
    </citation>
    <scope>NUCLEOTIDE SEQUENCE [LARGE SCALE GENOMIC DNA]</scope>
    <source>
        <strain evidence="4">LVBAO_FW01</strain>
        <tissue evidence="4">Leaves</tissue>
    </source>
</reference>
<evidence type="ECO:0000256" key="2">
    <source>
        <dbReference type="ARBA" id="ARBA00022737"/>
    </source>
</evidence>
<sequence length="152" mass="17804">MLLSFSRFRFLSSSFFLSFNPHSTIHSRSYSHFIPNPDDAVSLFNSMLHKRPIPPVFEFNQILGSLAKTKNYNIAISLSKRMEFRGIERDIFTLNILLNCFCQLHQMRFTFSVLGKIFKMGHQPDTVTMTTLMRGRIAYAWELFDEMHNRGL</sequence>
<dbReference type="InterPro" id="IPR002885">
    <property type="entry name" value="PPR_rpt"/>
</dbReference>
<proteinExistence type="inferred from homology"/>
<dbReference type="Proteomes" id="UP001367508">
    <property type="component" value="Unassembled WGS sequence"/>
</dbReference>
<evidence type="ECO:0000313" key="5">
    <source>
        <dbReference type="Proteomes" id="UP001367508"/>
    </source>
</evidence>
<dbReference type="Pfam" id="PF13041">
    <property type="entry name" value="PPR_2"/>
    <property type="match status" value="1"/>
</dbReference>
<keyword evidence="2" id="KW-0677">Repeat</keyword>
<organism evidence="4 5">
    <name type="scientific">Canavalia gladiata</name>
    <name type="common">Sword bean</name>
    <name type="synonym">Dolichos gladiatus</name>
    <dbReference type="NCBI Taxonomy" id="3824"/>
    <lineage>
        <taxon>Eukaryota</taxon>
        <taxon>Viridiplantae</taxon>
        <taxon>Streptophyta</taxon>
        <taxon>Embryophyta</taxon>
        <taxon>Tracheophyta</taxon>
        <taxon>Spermatophyta</taxon>
        <taxon>Magnoliopsida</taxon>
        <taxon>eudicotyledons</taxon>
        <taxon>Gunneridae</taxon>
        <taxon>Pentapetalae</taxon>
        <taxon>rosids</taxon>
        <taxon>fabids</taxon>
        <taxon>Fabales</taxon>
        <taxon>Fabaceae</taxon>
        <taxon>Papilionoideae</taxon>
        <taxon>50 kb inversion clade</taxon>
        <taxon>NPAAA clade</taxon>
        <taxon>indigoferoid/millettioid clade</taxon>
        <taxon>Phaseoleae</taxon>
        <taxon>Canavalia</taxon>
    </lineage>
</organism>
<accession>A0AAN9KBI3</accession>
<protein>
    <recommendedName>
        <fullName evidence="6">Pentatricopeptide repeat-containing protein</fullName>
    </recommendedName>
</protein>
<comment type="caution">
    <text evidence="4">The sequence shown here is derived from an EMBL/GenBank/DDBJ whole genome shotgun (WGS) entry which is preliminary data.</text>
</comment>
<dbReference type="AlphaFoldDB" id="A0AAN9KBI3"/>
<comment type="similarity">
    <text evidence="1">Belongs to the PPR family. P subfamily.</text>
</comment>
<evidence type="ECO:0000256" key="1">
    <source>
        <dbReference type="ARBA" id="ARBA00007626"/>
    </source>
</evidence>
<dbReference type="PANTHER" id="PTHR47941">
    <property type="entry name" value="PENTATRICOPEPTIDE REPEAT-CONTAINING PROTEIN 3, MITOCHONDRIAL"/>
    <property type="match status" value="1"/>
</dbReference>
<name>A0AAN9KBI3_CANGL</name>
<evidence type="ECO:0000313" key="4">
    <source>
        <dbReference type="EMBL" id="KAK7314770.1"/>
    </source>
</evidence>
<dbReference type="Pfam" id="PF01535">
    <property type="entry name" value="PPR"/>
    <property type="match status" value="1"/>
</dbReference>
<evidence type="ECO:0000256" key="3">
    <source>
        <dbReference type="PROSITE-ProRule" id="PRU00708"/>
    </source>
</evidence>
<keyword evidence="5" id="KW-1185">Reference proteome</keyword>
<gene>
    <name evidence="4" type="ORF">VNO77_33298</name>
</gene>
<feature type="repeat" description="PPR" evidence="3">
    <location>
        <begin position="90"/>
        <end position="124"/>
    </location>
</feature>